<feature type="transmembrane region" description="Helical" evidence="6">
    <location>
        <begin position="251"/>
        <end position="270"/>
    </location>
</feature>
<dbReference type="PANTHER" id="PTHR43701">
    <property type="entry name" value="MEMBRANE TRANSPORTER PROTEIN MJ0441-RELATED"/>
    <property type="match status" value="1"/>
</dbReference>
<feature type="transmembrane region" description="Helical" evidence="6">
    <location>
        <begin position="215"/>
        <end position="239"/>
    </location>
</feature>
<sequence>MEWTLVSELLLLFGVGLVTGTTTVLFGFGGGFVTVPVIVAVDAGLGDDAAHVAVATSSVVMVVNALVATAATDRGVLGLLRGRSLLVGLLALGGAAGAVAALVAPSAVITWGFVAYVTGTIVDLLARPGFLRPAGGGEPEPRRATLATGAGLPIGVVSSFLGVGGSVLTVPLLRRAGHPMRVATTLANPLTLAIAAPALVVFLAQRSAITADGGILLVGAVDLGAAAALLVGALPVIVVLRRRPPRIPDGIYAWTYVGLLALVAVSMVVTTV</sequence>
<dbReference type="Proteomes" id="UP000635245">
    <property type="component" value="Unassembled WGS sequence"/>
</dbReference>
<comment type="similarity">
    <text evidence="2 6">Belongs to the 4-toluene sulfonate uptake permease (TSUP) (TC 2.A.102) family.</text>
</comment>
<dbReference type="PANTHER" id="PTHR43701:SF2">
    <property type="entry name" value="MEMBRANE TRANSPORTER PROTEIN YJNA-RELATED"/>
    <property type="match status" value="1"/>
</dbReference>
<feature type="transmembrane region" description="Helical" evidence="6">
    <location>
        <begin position="9"/>
        <end position="29"/>
    </location>
</feature>
<feature type="transmembrane region" description="Helical" evidence="6">
    <location>
        <begin position="49"/>
        <end position="72"/>
    </location>
</feature>
<dbReference type="InterPro" id="IPR051598">
    <property type="entry name" value="TSUP/Inactive_protease-like"/>
</dbReference>
<evidence type="ECO:0000256" key="3">
    <source>
        <dbReference type="ARBA" id="ARBA00022692"/>
    </source>
</evidence>
<dbReference type="Pfam" id="PF01925">
    <property type="entry name" value="TauE"/>
    <property type="match status" value="1"/>
</dbReference>
<evidence type="ECO:0000313" key="8">
    <source>
        <dbReference type="Proteomes" id="UP000635245"/>
    </source>
</evidence>
<feature type="transmembrane region" description="Helical" evidence="6">
    <location>
        <begin position="84"/>
        <end position="102"/>
    </location>
</feature>
<keyword evidence="6" id="KW-1003">Cell membrane</keyword>
<evidence type="ECO:0000256" key="2">
    <source>
        <dbReference type="ARBA" id="ARBA00009142"/>
    </source>
</evidence>
<keyword evidence="8" id="KW-1185">Reference proteome</keyword>
<evidence type="ECO:0000313" key="7">
    <source>
        <dbReference type="EMBL" id="MBK1783615.1"/>
    </source>
</evidence>
<feature type="transmembrane region" description="Helical" evidence="6">
    <location>
        <begin position="146"/>
        <end position="170"/>
    </location>
</feature>
<proteinExistence type="inferred from homology"/>
<comment type="caution">
    <text evidence="7">The sequence shown here is derived from an EMBL/GenBank/DDBJ whole genome shotgun (WGS) entry which is preliminary data.</text>
</comment>
<dbReference type="EMBL" id="JAENJH010000001">
    <property type="protein sequence ID" value="MBK1783615.1"/>
    <property type="molecule type" value="Genomic_DNA"/>
</dbReference>
<organism evidence="7 8">
    <name type="scientific">Prauserella cavernicola</name>
    <dbReference type="NCBI Taxonomy" id="2800127"/>
    <lineage>
        <taxon>Bacteria</taxon>
        <taxon>Bacillati</taxon>
        <taxon>Actinomycetota</taxon>
        <taxon>Actinomycetes</taxon>
        <taxon>Pseudonocardiales</taxon>
        <taxon>Pseudonocardiaceae</taxon>
        <taxon>Prauserella</taxon>
    </lineage>
</organism>
<evidence type="ECO:0000256" key="5">
    <source>
        <dbReference type="ARBA" id="ARBA00023136"/>
    </source>
</evidence>
<evidence type="ECO:0000256" key="4">
    <source>
        <dbReference type="ARBA" id="ARBA00022989"/>
    </source>
</evidence>
<gene>
    <name evidence="7" type="ORF">JHE00_04690</name>
</gene>
<keyword evidence="4 6" id="KW-1133">Transmembrane helix</keyword>
<comment type="subcellular location">
    <subcellularLocation>
        <location evidence="6">Cell membrane</location>
        <topology evidence="6">Multi-pass membrane protein</topology>
    </subcellularLocation>
    <subcellularLocation>
        <location evidence="1">Membrane</location>
        <topology evidence="1">Multi-pass membrane protein</topology>
    </subcellularLocation>
</comment>
<protein>
    <recommendedName>
        <fullName evidence="6">Probable membrane transporter protein</fullName>
    </recommendedName>
</protein>
<evidence type="ECO:0000256" key="6">
    <source>
        <dbReference type="RuleBase" id="RU363041"/>
    </source>
</evidence>
<keyword evidence="5 6" id="KW-0472">Membrane</keyword>
<name>A0A934QNS2_9PSEU</name>
<keyword evidence="3 6" id="KW-0812">Transmembrane</keyword>
<evidence type="ECO:0000256" key="1">
    <source>
        <dbReference type="ARBA" id="ARBA00004141"/>
    </source>
</evidence>
<feature type="transmembrane region" description="Helical" evidence="6">
    <location>
        <begin position="182"/>
        <end position="203"/>
    </location>
</feature>
<dbReference type="InterPro" id="IPR002781">
    <property type="entry name" value="TM_pro_TauE-like"/>
</dbReference>
<dbReference type="AlphaFoldDB" id="A0A934QNS2"/>
<dbReference type="GO" id="GO:0005886">
    <property type="term" value="C:plasma membrane"/>
    <property type="evidence" value="ECO:0007669"/>
    <property type="project" value="UniProtKB-SubCell"/>
</dbReference>
<reference evidence="7" key="1">
    <citation type="submission" date="2020-12" db="EMBL/GenBank/DDBJ databases">
        <title>Prauserella sp. ASG 168, a novel actinomycete isolated from cave rock.</title>
        <authorList>
            <person name="Suriyachadkun C."/>
        </authorList>
    </citation>
    <scope>NUCLEOTIDE SEQUENCE</scope>
    <source>
        <strain evidence="7">ASG 168</strain>
    </source>
</reference>
<accession>A0A934QNS2</accession>